<keyword evidence="5" id="KW-1185">Reference proteome</keyword>
<protein>
    <submittedName>
        <fullName evidence="4">DEAD/DEAH box helicase</fullName>
    </submittedName>
</protein>
<evidence type="ECO:0000259" key="2">
    <source>
        <dbReference type="PROSITE" id="PS51192"/>
    </source>
</evidence>
<sequence length="1430" mass="158429">MSELYDFSAVAADEFPLMYAMALFDAALNPSALLELLQSRSPYGVSGKPHDTAQIKETLAGLVKKVLVRQEIGLGYVLREDLRMAVLLHLQQSGEIKSWVKSVRDLLKRHGEYKQWKPFNVAFCRREVMFSVFAANDKDLMEWRDKYYACPSDDHTPPGTAFFENVDGVALFGGLDTDSQDRVLSDVFVHANWTLDECQRAYDYACAHAEAKVKVWPESIALLCQQMLLRGDFQRLTQLHQYMPAALLPDSLLAMAVLRGDFAVAVELADSIIKLAKAQSGKRKVFIPELIGLLYSVALLGKNDAASLKRAKEQVDDGVKQQHAYAYLFLQPLVHHLVQGVPLASPQKFVRAERDVDGLFEGIALFWQDAPKDPKMHARLMSLRAACIRLGYQWVAAELDLLLQTQYGAEALLPDWHARHQVKPLIAALHREETWQRALSALAQLKPGSGIASSATSDVRIAWLLQLHHGLVQLDPREQKRSAKGVWSKGRAVALKRLAHEQDSLPGMSEQDKRLATCVRKTFDNYYGGSEYELAAEKALAYLPGHPAVFWADAPDVRIDIIKGEVALQLNETGGLISLKLDPDIGSESHVAWRKETPTRLSVYASSPEIRQIAGILGAGLTVPVAAKAQLVDVIAAIAPHLAIHSDLPELARHIATIDANPTLFAHLLPLKDGLRLQLLVRPLPDGGWFPPGKGAANVLGEQAGTPVQASRKLKDEAKALKQVLAACPALALAEQDEQEWQLQDPEQCLELLGQLKELPEGMLELVWPEGERFRLKGSRSLMQMRLTIKKQGEWFVAGGEITLDDGRVLALRELMQLAEGANGRFLKIGENDYLALTDNFRKRLDELRALGDPIGKDGVRINPLAAAALAELAAEVGDLQADNAWREQVHKLDTLADFVPKVPSTLQAELRDYQLEGYQWLARLAHWGVGACLADDMGLGKTVQALALLLDRAPHGPALVVAPISVAMNWQAEAARFAPTLTVRAYHSNRSLADLGPFDLVIASYGMLQSDAEAFGAQHWHSVVLDEAQVIKNSATKRSQAAMALTADFKMIASGTPVENHLGELWNLFRFINPGLLGSKERFSERFSTPIERGDKPARLHLKKLIQPFILRRTKTQVLSELPSRTEITLQVELSQEERHLYEALRQEAIDKIANIKTGEGQSLQVLAEITKLRRFCCNPKLVLKNSTVPGSKLGVFADTVEELLENRHKALVFSQFVDHLAIVREWLDQQGIAYQYLDGSTPALERKKRVDAFQAGQGDIFLISLKAGGTGLNLTAADYVIHLDPWWNPAVEDQASDRAHRMGQLRPVTIYRLVAQDTIEEKIIALHAQKRDLADSLLDGGDAAGRMDTAALLRLLKESVRKWRARVPQLFILAALPVTLGDEDDSLSDDMPASALFIHLAEGQLPASAPVPYYPGLLPDWHLEFRSV</sequence>
<feature type="domain" description="Helicase C-terminal" evidence="3">
    <location>
        <begin position="1201"/>
        <end position="1355"/>
    </location>
</feature>
<dbReference type="SMART" id="SM00490">
    <property type="entry name" value="HELICc"/>
    <property type="match status" value="1"/>
</dbReference>
<dbReference type="CDD" id="cd18012">
    <property type="entry name" value="DEXQc_arch_SWI2_SNF2"/>
    <property type="match status" value="1"/>
</dbReference>
<dbReference type="InterPro" id="IPR014001">
    <property type="entry name" value="Helicase_ATP-bd"/>
</dbReference>
<dbReference type="PROSITE" id="PS51194">
    <property type="entry name" value="HELICASE_CTER"/>
    <property type="match status" value="1"/>
</dbReference>
<keyword evidence="4" id="KW-0347">Helicase</keyword>
<dbReference type="InterPro" id="IPR049730">
    <property type="entry name" value="SNF2/RAD54-like_C"/>
</dbReference>
<dbReference type="SUPFAM" id="SSF52540">
    <property type="entry name" value="P-loop containing nucleoside triphosphate hydrolases"/>
    <property type="match status" value="2"/>
</dbReference>
<dbReference type="GO" id="GO:0005524">
    <property type="term" value="F:ATP binding"/>
    <property type="evidence" value="ECO:0007669"/>
    <property type="project" value="InterPro"/>
</dbReference>
<evidence type="ECO:0000313" key="4">
    <source>
        <dbReference type="EMBL" id="QJQ05527.1"/>
    </source>
</evidence>
<dbReference type="KEGG" id="upi:EJG51_006305"/>
<evidence type="ECO:0000256" key="1">
    <source>
        <dbReference type="ARBA" id="ARBA00022801"/>
    </source>
</evidence>
<dbReference type="Pfam" id="PF00271">
    <property type="entry name" value="Helicase_C"/>
    <property type="match status" value="1"/>
</dbReference>
<dbReference type="PROSITE" id="PS51192">
    <property type="entry name" value="HELICASE_ATP_BIND_1"/>
    <property type="match status" value="1"/>
</dbReference>
<dbReference type="InterPro" id="IPR000330">
    <property type="entry name" value="SNF2_N"/>
</dbReference>
<organism evidence="4 5">
    <name type="scientific">Undibacterium piscinae</name>
    <dbReference type="NCBI Taxonomy" id="2495591"/>
    <lineage>
        <taxon>Bacteria</taxon>
        <taxon>Pseudomonadati</taxon>
        <taxon>Pseudomonadota</taxon>
        <taxon>Betaproteobacteria</taxon>
        <taxon>Burkholderiales</taxon>
        <taxon>Oxalobacteraceae</taxon>
        <taxon>Undibacterium</taxon>
    </lineage>
</organism>
<keyword evidence="1" id="KW-0378">Hydrolase</keyword>
<dbReference type="CDD" id="cd18793">
    <property type="entry name" value="SF2_C_SNF"/>
    <property type="match status" value="1"/>
</dbReference>
<feature type="domain" description="Helicase ATP-binding" evidence="2">
    <location>
        <begin position="923"/>
        <end position="1076"/>
    </location>
</feature>
<evidence type="ECO:0000259" key="3">
    <source>
        <dbReference type="PROSITE" id="PS51194"/>
    </source>
</evidence>
<dbReference type="Pfam" id="PF00176">
    <property type="entry name" value="SNF2-rel_dom"/>
    <property type="match status" value="1"/>
</dbReference>
<dbReference type="Gene3D" id="3.40.50.300">
    <property type="entry name" value="P-loop containing nucleotide triphosphate hydrolases"/>
    <property type="match status" value="1"/>
</dbReference>
<reference evidence="4 5" key="1">
    <citation type="journal article" date="2019" name="Int. J. Syst. Evol. Microbiol.">
        <title>Undibacterium piscinae sp. nov., isolated from Korean shiner intestine.</title>
        <authorList>
            <person name="Lee S.Y."/>
            <person name="Kang W."/>
            <person name="Kim P.S."/>
            <person name="Kim H.S."/>
            <person name="Sung H."/>
            <person name="Shin N.R."/>
            <person name="Whon T.W."/>
            <person name="Yun J.H."/>
            <person name="Lee J.Y."/>
            <person name="Lee J.Y."/>
            <person name="Jung M.J."/>
            <person name="Jeong Y.S."/>
            <person name="Tak E.J."/>
            <person name="Han J.E."/>
            <person name="Hyun D.W."/>
            <person name="Kang M.S."/>
            <person name="Lee K.E."/>
            <person name="Lee B.H."/>
            <person name="Bae J.W."/>
        </authorList>
    </citation>
    <scope>NUCLEOTIDE SEQUENCE [LARGE SCALE GENOMIC DNA]</scope>
    <source>
        <strain evidence="4 5">S11R28</strain>
    </source>
</reference>
<dbReference type="InterPro" id="IPR001650">
    <property type="entry name" value="Helicase_C-like"/>
</dbReference>
<dbReference type="PANTHER" id="PTHR10799">
    <property type="entry name" value="SNF2/RAD54 HELICASE FAMILY"/>
    <property type="match status" value="1"/>
</dbReference>
<dbReference type="GO" id="GO:0016787">
    <property type="term" value="F:hydrolase activity"/>
    <property type="evidence" value="ECO:0007669"/>
    <property type="project" value="UniProtKB-KW"/>
</dbReference>
<dbReference type="Gene3D" id="3.40.50.10810">
    <property type="entry name" value="Tandem AAA-ATPase domain"/>
    <property type="match status" value="1"/>
</dbReference>
<keyword evidence="4" id="KW-0067">ATP-binding</keyword>
<name>A0A6M4A4N2_9BURK</name>
<proteinExistence type="predicted"/>
<dbReference type="GO" id="GO:0004386">
    <property type="term" value="F:helicase activity"/>
    <property type="evidence" value="ECO:0007669"/>
    <property type="project" value="UniProtKB-KW"/>
</dbReference>
<evidence type="ECO:0000313" key="5">
    <source>
        <dbReference type="Proteomes" id="UP000274350"/>
    </source>
</evidence>
<accession>A0A6M4A4N2</accession>
<dbReference type="InterPro" id="IPR027417">
    <property type="entry name" value="P-loop_NTPase"/>
</dbReference>
<dbReference type="InterPro" id="IPR038718">
    <property type="entry name" value="SNF2-like_sf"/>
</dbReference>
<dbReference type="EMBL" id="CP051152">
    <property type="protein sequence ID" value="QJQ05527.1"/>
    <property type="molecule type" value="Genomic_DNA"/>
</dbReference>
<gene>
    <name evidence="4" type="ORF">EJG51_006305</name>
</gene>
<dbReference type="Proteomes" id="UP000274350">
    <property type="component" value="Chromosome"/>
</dbReference>
<keyword evidence="4" id="KW-0547">Nucleotide-binding</keyword>
<dbReference type="SMART" id="SM00487">
    <property type="entry name" value="DEXDc"/>
    <property type="match status" value="1"/>
</dbReference>